<gene>
    <name evidence="10" type="ORF">Ctob_007027</name>
</gene>
<protein>
    <recommendedName>
        <fullName evidence="1">non-specific serine/threonine protein kinase</fullName>
        <ecNumber evidence="1">2.7.11.1</ecNumber>
    </recommendedName>
</protein>
<evidence type="ECO:0000259" key="9">
    <source>
        <dbReference type="PROSITE" id="PS50011"/>
    </source>
</evidence>
<dbReference type="PROSITE" id="PS50011">
    <property type="entry name" value="PROTEIN_KINASE_DOM"/>
    <property type="match status" value="1"/>
</dbReference>
<dbReference type="InterPro" id="IPR011009">
    <property type="entry name" value="Kinase-like_dom_sf"/>
</dbReference>
<dbReference type="SMART" id="SM00220">
    <property type="entry name" value="S_TKc"/>
    <property type="match status" value="1"/>
</dbReference>
<dbReference type="PROSITE" id="PS00108">
    <property type="entry name" value="PROTEIN_KINASE_ST"/>
    <property type="match status" value="1"/>
</dbReference>
<evidence type="ECO:0000256" key="2">
    <source>
        <dbReference type="ARBA" id="ARBA00022527"/>
    </source>
</evidence>
<dbReference type="Pfam" id="PF00069">
    <property type="entry name" value="Pkinase"/>
    <property type="match status" value="1"/>
</dbReference>
<dbReference type="OrthoDB" id="248923at2759"/>
<accession>A0A0M0JLT9</accession>
<keyword evidence="11" id="KW-1185">Reference proteome</keyword>
<sequence length="133" mass="14775">MNGGSLDHLLKRNHEPFDEMVVGIWLAQIVLGIDHMHQRNVLHRDIKPANIFITKSGIVKIGDLGCVKMLSKPDEECSSEYGSPLYLSPEVWRSGTCSNKSDIWAVGHGARARYAHAARQVVSCARKAYFAAE</sequence>
<evidence type="ECO:0000256" key="6">
    <source>
        <dbReference type="ARBA" id="ARBA00022840"/>
    </source>
</evidence>
<keyword evidence="3" id="KW-0808">Transferase</keyword>
<dbReference type="EC" id="2.7.11.1" evidence="1"/>
<evidence type="ECO:0000256" key="8">
    <source>
        <dbReference type="ARBA" id="ARBA00048679"/>
    </source>
</evidence>
<comment type="catalytic activity">
    <reaction evidence="8">
        <text>L-seryl-[protein] + ATP = O-phospho-L-seryl-[protein] + ADP + H(+)</text>
        <dbReference type="Rhea" id="RHEA:17989"/>
        <dbReference type="Rhea" id="RHEA-COMP:9863"/>
        <dbReference type="Rhea" id="RHEA-COMP:11604"/>
        <dbReference type="ChEBI" id="CHEBI:15378"/>
        <dbReference type="ChEBI" id="CHEBI:29999"/>
        <dbReference type="ChEBI" id="CHEBI:30616"/>
        <dbReference type="ChEBI" id="CHEBI:83421"/>
        <dbReference type="ChEBI" id="CHEBI:456216"/>
        <dbReference type="EC" id="2.7.11.1"/>
    </reaction>
</comment>
<organism evidence="10 11">
    <name type="scientific">Chrysochromulina tobinii</name>
    <dbReference type="NCBI Taxonomy" id="1460289"/>
    <lineage>
        <taxon>Eukaryota</taxon>
        <taxon>Haptista</taxon>
        <taxon>Haptophyta</taxon>
        <taxon>Prymnesiophyceae</taxon>
        <taxon>Prymnesiales</taxon>
        <taxon>Chrysochromulinaceae</taxon>
        <taxon>Chrysochromulina</taxon>
    </lineage>
</organism>
<evidence type="ECO:0000313" key="11">
    <source>
        <dbReference type="Proteomes" id="UP000037460"/>
    </source>
</evidence>
<evidence type="ECO:0000313" key="10">
    <source>
        <dbReference type="EMBL" id="KOO27536.1"/>
    </source>
</evidence>
<dbReference type="GO" id="GO:0005524">
    <property type="term" value="F:ATP binding"/>
    <property type="evidence" value="ECO:0007669"/>
    <property type="project" value="UniProtKB-KW"/>
</dbReference>
<keyword evidence="5 10" id="KW-0418">Kinase</keyword>
<feature type="domain" description="Protein kinase" evidence="9">
    <location>
        <begin position="1"/>
        <end position="133"/>
    </location>
</feature>
<dbReference type="SUPFAM" id="SSF56112">
    <property type="entry name" value="Protein kinase-like (PK-like)"/>
    <property type="match status" value="1"/>
</dbReference>
<dbReference type="InterPro" id="IPR000719">
    <property type="entry name" value="Prot_kinase_dom"/>
</dbReference>
<comment type="caution">
    <text evidence="10">The sequence shown here is derived from an EMBL/GenBank/DDBJ whole genome shotgun (WGS) entry which is preliminary data.</text>
</comment>
<dbReference type="PANTHER" id="PTHR44899:SF6">
    <property type="entry name" value="SERINE_THREONINE PROTEIN KINASE"/>
    <property type="match status" value="1"/>
</dbReference>
<reference evidence="11" key="1">
    <citation type="journal article" date="2015" name="PLoS Genet.">
        <title>Genome Sequence and Transcriptome Analyses of Chrysochromulina tobin: Metabolic Tools for Enhanced Algal Fitness in the Prominent Order Prymnesiales (Haptophyceae).</title>
        <authorList>
            <person name="Hovde B.T."/>
            <person name="Deodato C.R."/>
            <person name="Hunsperger H.M."/>
            <person name="Ryken S.A."/>
            <person name="Yost W."/>
            <person name="Jha R.K."/>
            <person name="Patterson J."/>
            <person name="Monnat R.J. Jr."/>
            <person name="Barlow S.B."/>
            <person name="Starkenburg S.R."/>
            <person name="Cattolico R.A."/>
        </authorList>
    </citation>
    <scope>NUCLEOTIDE SEQUENCE</scope>
    <source>
        <strain evidence="11">CCMP291</strain>
    </source>
</reference>
<evidence type="ECO:0000256" key="3">
    <source>
        <dbReference type="ARBA" id="ARBA00022679"/>
    </source>
</evidence>
<dbReference type="AlphaFoldDB" id="A0A0M0JLT9"/>
<dbReference type="InterPro" id="IPR051131">
    <property type="entry name" value="NEK_Ser/Thr_kinase_NIMA"/>
</dbReference>
<dbReference type="PANTHER" id="PTHR44899">
    <property type="entry name" value="CAMK FAMILY PROTEIN KINASE"/>
    <property type="match status" value="1"/>
</dbReference>
<keyword evidence="6" id="KW-0067">ATP-binding</keyword>
<evidence type="ECO:0000256" key="4">
    <source>
        <dbReference type="ARBA" id="ARBA00022741"/>
    </source>
</evidence>
<dbReference type="Proteomes" id="UP000037460">
    <property type="component" value="Unassembled WGS sequence"/>
</dbReference>
<dbReference type="Gene3D" id="1.10.510.10">
    <property type="entry name" value="Transferase(Phosphotransferase) domain 1"/>
    <property type="match status" value="1"/>
</dbReference>
<keyword evidence="4" id="KW-0547">Nucleotide-binding</keyword>
<proteinExistence type="predicted"/>
<evidence type="ECO:0000256" key="5">
    <source>
        <dbReference type="ARBA" id="ARBA00022777"/>
    </source>
</evidence>
<dbReference type="EMBL" id="JWZX01002703">
    <property type="protein sequence ID" value="KOO27536.1"/>
    <property type="molecule type" value="Genomic_DNA"/>
</dbReference>
<name>A0A0M0JLT9_9EUKA</name>
<keyword evidence="2" id="KW-0723">Serine/threonine-protein kinase</keyword>
<dbReference type="GO" id="GO:0004674">
    <property type="term" value="F:protein serine/threonine kinase activity"/>
    <property type="evidence" value="ECO:0007669"/>
    <property type="project" value="UniProtKB-KW"/>
</dbReference>
<evidence type="ECO:0000256" key="7">
    <source>
        <dbReference type="ARBA" id="ARBA00047899"/>
    </source>
</evidence>
<dbReference type="InterPro" id="IPR008271">
    <property type="entry name" value="Ser/Thr_kinase_AS"/>
</dbReference>
<evidence type="ECO:0000256" key="1">
    <source>
        <dbReference type="ARBA" id="ARBA00012513"/>
    </source>
</evidence>
<comment type="catalytic activity">
    <reaction evidence="7">
        <text>L-threonyl-[protein] + ATP = O-phospho-L-threonyl-[protein] + ADP + H(+)</text>
        <dbReference type="Rhea" id="RHEA:46608"/>
        <dbReference type="Rhea" id="RHEA-COMP:11060"/>
        <dbReference type="Rhea" id="RHEA-COMP:11605"/>
        <dbReference type="ChEBI" id="CHEBI:15378"/>
        <dbReference type="ChEBI" id="CHEBI:30013"/>
        <dbReference type="ChEBI" id="CHEBI:30616"/>
        <dbReference type="ChEBI" id="CHEBI:61977"/>
        <dbReference type="ChEBI" id="CHEBI:456216"/>
        <dbReference type="EC" id="2.7.11.1"/>
    </reaction>
</comment>